<feature type="region of interest" description="Disordered" evidence="1">
    <location>
        <begin position="334"/>
        <end position="367"/>
    </location>
</feature>
<proteinExistence type="predicted"/>
<organism evidence="2 3">
    <name type="scientific">Streptomyces chisholmiae</name>
    <dbReference type="NCBI Taxonomy" id="3075540"/>
    <lineage>
        <taxon>Bacteria</taxon>
        <taxon>Bacillati</taxon>
        <taxon>Actinomycetota</taxon>
        <taxon>Actinomycetes</taxon>
        <taxon>Kitasatosporales</taxon>
        <taxon>Streptomycetaceae</taxon>
        <taxon>Streptomyces</taxon>
    </lineage>
</organism>
<dbReference type="PANTHER" id="PTHR47691">
    <property type="entry name" value="REGULATOR-RELATED"/>
    <property type="match status" value="1"/>
</dbReference>
<dbReference type="InterPro" id="IPR027417">
    <property type="entry name" value="P-loop_NTPase"/>
</dbReference>
<protein>
    <submittedName>
        <fullName evidence="2">NB-ARC domain-containing protein</fullName>
    </submittedName>
</protein>
<dbReference type="PANTHER" id="PTHR47691:SF3">
    <property type="entry name" value="HTH-TYPE TRANSCRIPTIONAL REGULATOR RV0890C-RELATED"/>
    <property type="match status" value="1"/>
</dbReference>
<reference evidence="3" key="1">
    <citation type="submission" date="2023-07" db="EMBL/GenBank/DDBJ databases">
        <title>30 novel species of actinomycetes from the DSMZ collection.</title>
        <authorList>
            <person name="Nouioui I."/>
        </authorList>
    </citation>
    <scope>NUCLEOTIDE SEQUENCE [LARGE SCALE GENOMIC DNA]</scope>
    <source>
        <strain evidence="3">DSM 44915</strain>
    </source>
</reference>
<dbReference type="Gene3D" id="1.25.40.10">
    <property type="entry name" value="Tetratricopeptide repeat domain"/>
    <property type="match status" value="2"/>
</dbReference>
<dbReference type="PRINTS" id="PR00364">
    <property type="entry name" value="DISEASERSIST"/>
</dbReference>
<comment type="caution">
    <text evidence="2">The sequence shown here is derived from an EMBL/GenBank/DDBJ whole genome shotgun (WGS) entry which is preliminary data.</text>
</comment>
<dbReference type="SUPFAM" id="SSF48452">
    <property type="entry name" value="TPR-like"/>
    <property type="match status" value="1"/>
</dbReference>
<dbReference type="EMBL" id="JAVREO010000010">
    <property type="protein sequence ID" value="MDT0268240.1"/>
    <property type="molecule type" value="Genomic_DNA"/>
</dbReference>
<name>A0ABU2JTC4_9ACTN</name>
<dbReference type="SUPFAM" id="SSF52540">
    <property type="entry name" value="P-loop containing nucleoside triphosphate hydrolases"/>
    <property type="match status" value="1"/>
</dbReference>
<accession>A0ABU2JTC4</accession>
<evidence type="ECO:0000313" key="2">
    <source>
        <dbReference type="EMBL" id="MDT0268240.1"/>
    </source>
</evidence>
<dbReference type="Gene3D" id="3.40.50.300">
    <property type="entry name" value="P-loop containing nucleotide triphosphate hydrolases"/>
    <property type="match status" value="1"/>
</dbReference>
<dbReference type="RefSeq" id="WP_311668325.1">
    <property type="nucleotide sequence ID" value="NZ_JAVREO010000010.1"/>
</dbReference>
<evidence type="ECO:0000256" key="1">
    <source>
        <dbReference type="SAM" id="MobiDB-lite"/>
    </source>
</evidence>
<dbReference type="Proteomes" id="UP001183410">
    <property type="component" value="Unassembled WGS sequence"/>
</dbReference>
<dbReference type="InterPro" id="IPR011990">
    <property type="entry name" value="TPR-like_helical_dom_sf"/>
</dbReference>
<evidence type="ECO:0000313" key="3">
    <source>
        <dbReference type="Proteomes" id="UP001183410"/>
    </source>
</evidence>
<sequence>MDPFTIGSVIAMVETVTSGTISGAASEAGRRAVERLWALAGRARADEDGPPPTLPTTTEERRRLAAELHRLAGGSAEVTRELAALIEEARVAARRPALAVPRMLPAGTRHFTDRERVLTRLRGLLDTAPDAPGGAPTVAALVGPGGVGKSATGLHCAHQLAHLFPDGQLYARLGGASAATATPPAEVLARFLSALAPAEQPRGDLDALAGRFRDLVAGLRLLVLLDDAHSAQQVLPLLPAGPEALVLVTSRYRLGALAVDPGAEIIQLGPLEPADARLLLTRVSGRAAADEASAHGVAAHCGGMPLALCATGSLLREREHLSWAALERRFDEEAGRRASGLSSDGDGDGDGDKEREGPMASQGEADPVWKSTELSYRELSAPAARLMRRAALWPWPALTPPLAARAADLPVPEARAALEELAAVHLLEEFGPERYRFHDLVRQFAVEQAERAESARERAAAVRRAVLWVLGFATDRARRVLPDRWWLGQVINRPPAGPADGRPAGGGGEGPGADAATALAELDTERETLWAAVDAAEQLGLDDLVWQLAEASWPLHLRLGYYERMVATHRRAVEAAVRHAADLGDPMAEGRMLVQLAFAHLRLGQALEAEVALADAELADRRAGHRRGQATALEMLGLLRLSQWRWQEAADRFVAARELVAAISPGEVGHGDVPRALALLDHHLGRALRPVRPHAEVVDQLNAALVALRRLDDGYNVARVYMSLGETHLAAGQLPDARLCLDRAVSAMAAAGAGVQQADALELRAGVARAAGEPAAERADLVAAAELYRAADDERAAARVQARLAQLPTRPHD</sequence>
<keyword evidence="3" id="KW-1185">Reference proteome</keyword>
<gene>
    <name evidence="2" type="ORF">RM844_18305</name>
</gene>